<comment type="caution">
    <text evidence="1">The sequence shown here is derived from an EMBL/GenBank/DDBJ whole genome shotgun (WGS) entry which is preliminary data.</text>
</comment>
<dbReference type="Proteomes" id="UP000276133">
    <property type="component" value="Unassembled WGS sequence"/>
</dbReference>
<keyword evidence="2" id="KW-1185">Reference proteome</keyword>
<evidence type="ECO:0000313" key="2">
    <source>
        <dbReference type="Proteomes" id="UP000276133"/>
    </source>
</evidence>
<reference evidence="1 2" key="1">
    <citation type="journal article" date="2018" name="Sci. Rep.">
        <title>Genomic signatures of local adaptation to the degree of environmental predictability in rotifers.</title>
        <authorList>
            <person name="Franch-Gras L."/>
            <person name="Hahn C."/>
            <person name="Garcia-Roger E.M."/>
            <person name="Carmona M.J."/>
            <person name="Serra M."/>
            <person name="Gomez A."/>
        </authorList>
    </citation>
    <scope>NUCLEOTIDE SEQUENCE [LARGE SCALE GENOMIC DNA]</scope>
    <source>
        <strain evidence="1">HYR1</strain>
    </source>
</reference>
<proteinExistence type="predicted"/>
<organism evidence="1 2">
    <name type="scientific">Brachionus plicatilis</name>
    <name type="common">Marine rotifer</name>
    <name type="synonym">Brachionus muelleri</name>
    <dbReference type="NCBI Taxonomy" id="10195"/>
    <lineage>
        <taxon>Eukaryota</taxon>
        <taxon>Metazoa</taxon>
        <taxon>Spiralia</taxon>
        <taxon>Gnathifera</taxon>
        <taxon>Rotifera</taxon>
        <taxon>Eurotatoria</taxon>
        <taxon>Monogononta</taxon>
        <taxon>Pseudotrocha</taxon>
        <taxon>Ploima</taxon>
        <taxon>Brachionidae</taxon>
        <taxon>Brachionus</taxon>
    </lineage>
</organism>
<protein>
    <submittedName>
        <fullName evidence="1">Uncharacterized protein</fullName>
    </submittedName>
</protein>
<accession>A0A3M7RED1</accession>
<sequence>MNTISPCLKFSGPTVDSSILRRAPPLFHNSSHHLQVTKFPNQKWLTSWLTVKATLCLLNNEFLSSEYKRLVSL</sequence>
<dbReference type="AlphaFoldDB" id="A0A3M7RED1"/>
<evidence type="ECO:0000313" key="1">
    <source>
        <dbReference type="EMBL" id="RNA21913.1"/>
    </source>
</evidence>
<name>A0A3M7RED1_BRAPC</name>
<gene>
    <name evidence="1" type="ORF">BpHYR1_012203</name>
</gene>
<dbReference type="EMBL" id="REGN01003564">
    <property type="protein sequence ID" value="RNA21913.1"/>
    <property type="molecule type" value="Genomic_DNA"/>
</dbReference>